<name>A0AC35FIS3_9BILA</name>
<organism evidence="1 2">
    <name type="scientific">Panagrolaimus sp. PS1159</name>
    <dbReference type="NCBI Taxonomy" id="55785"/>
    <lineage>
        <taxon>Eukaryota</taxon>
        <taxon>Metazoa</taxon>
        <taxon>Ecdysozoa</taxon>
        <taxon>Nematoda</taxon>
        <taxon>Chromadorea</taxon>
        <taxon>Rhabditida</taxon>
        <taxon>Tylenchina</taxon>
        <taxon>Panagrolaimomorpha</taxon>
        <taxon>Panagrolaimoidea</taxon>
        <taxon>Panagrolaimidae</taxon>
        <taxon>Panagrolaimus</taxon>
    </lineage>
</organism>
<protein>
    <submittedName>
        <fullName evidence="2">Glucuronosyltransferase</fullName>
    </submittedName>
</protein>
<accession>A0AC35FIS3</accession>
<reference evidence="2" key="1">
    <citation type="submission" date="2022-11" db="UniProtKB">
        <authorList>
            <consortium name="WormBaseParasite"/>
        </authorList>
    </citation>
    <scope>IDENTIFICATION</scope>
</reference>
<sequence>MTGSKNKNIRYYTMPKNLDFMPDFGNSSLGSKMWEEKSFAALLQMRAIMAQFSKVTIGFCELVMNDNENLKKLKAENFDLGITELFHACGLGIFHKIGLKKYVTTIGSSLYPATASLLGIKYHPSYLLG</sequence>
<evidence type="ECO:0000313" key="1">
    <source>
        <dbReference type="Proteomes" id="UP000887580"/>
    </source>
</evidence>
<proteinExistence type="predicted"/>
<dbReference type="Proteomes" id="UP000887580">
    <property type="component" value="Unplaced"/>
</dbReference>
<evidence type="ECO:0000313" key="2">
    <source>
        <dbReference type="WBParaSite" id="PS1159_v2.g1800.t1"/>
    </source>
</evidence>
<dbReference type="WBParaSite" id="PS1159_v2.g1800.t1">
    <property type="protein sequence ID" value="PS1159_v2.g1800.t1"/>
    <property type="gene ID" value="PS1159_v2.g1800"/>
</dbReference>